<evidence type="ECO:0000313" key="3">
    <source>
        <dbReference type="EMBL" id="MFD1223358.1"/>
    </source>
</evidence>
<reference evidence="4" key="1">
    <citation type="journal article" date="2019" name="Int. J. Syst. Evol. Microbiol.">
        <title>The Global Catalogue of Microorganisms (GCM) 10K type strain sequencing project: providing services to taxonomists for standard genome sequencing and annotation.</title>
        <authorList>
            <consortium name="The Broad Institute Genomics Platform"/>
            <consortium name="The Broad Institute Genome Sequencing Center for Infectious Disease"/>
            <person name="Wu L."/>
            <person name="Ma J."/>
        </authorList>
    </citation>
    <scope>NUCLEOTIDE SEQUENCE [LARGE SCALE GENOMIC DNA]</scope>
    <source>
        <strain evidence="4">CCUG 53270</strain>
    </source>
</reference>
<evidence type="ECO:0000256" key="1">
    <source>
        <dbReference type="ARBA" id="ARBA00023125"/>
    </source>
</evidence>
<keyword evidence="4" id="KW-1185">Reference proteome</keyword>
<dbReference type="RefSeq" id="WP_079910503.1">
    <property type="nucleotide sequence ID" value="NZ_BAABJG010000022.1"/>
</dbReference>
<dbReference type="PROSITE" id="PS50943">
    <property type="entry name" value="HTH_CROC1"/>
    <property type="match status" value="1"/>
</dbReference>
<keyword evidence="1" id="KW-0238">DNA-binding</keyword>
<dbReference type="Pfam" id="PF01381">
    <property type="entry name" value="HTH_3"/>
    <property type="match status" value="1"/>
</dbReference>
<dbReference type="PANTHER" id="PTHR46558:SF14">
    <property type="entry name" value="HTH-TYPE TRANSCRIPTIONAL REGULATOR ANSR"/>
    <property type="match status" value="1"/>
</dbReference>
<comment type="caution">
    <text evidence="3">The sequence shown here is derived from an EMBL/GenBank/DDBJ whole genome shotgun (WGS) entry which is preliminary data.</text>
</comment>
<name>A0ABW3UR06_9BACL</name>
<dbReference type="Proteomes" id="UP001597180">
    <property type="component" value="Unassembled WGS sequence"/>
</dbReference>
<dbReference type="SUPFAM" id="SSF47413">
    <property type="entry name" value="lambda repressor-like DNA-binding domains"/>
    <property type="match status" value="1"/>
</dbReference>
<dbReference type="SMART" id="SM00530">
    <property type="entry name" value="HTH_XRE"/>
    <property type="match status" value="1"/>
</dbReference>
<evidence type="ECO:0000259" key="2">
    <source>
        <dbReference type="PROSITE" id="PS50943"/>
    </source>
</evidence>
<sequence>MFLDRLTELRKSKRWSLQYIADRLGIAKSTYAGYESGYREPSLEATKMLADLYGTSVDYLLGRVDDPNDKPEKQRKEPIELMELNQVTLTVDGKSLSSVEIKHVIAFIRVLREMDETAKK</sequence>
<organism evidence="3 4">
    <name type="scientific">Paenibacillus vulneris</name>
    <dbReference type="NCBI Taxonomy" id="1133364"/>
    <lineage>
        <taxon>Bacteria</taxon>
        <taxon>Bacillati</taxon>
        <taxon>Bacillota</taxon>
        <taxon>Bacilli</taxon>
        <taxon>Bacillales</taxon>
        <taxon>Paenibacillaceae</taxon>
        <taxon>Paenibacillus</taxon>
    </lineage>
</organism>
<gene>
    <name evidence="3" type="ORF">ACFQ4B_24870</name>
</gene>
<dbReference type="Gene3D" id="1.10.260.40">
    <property type="entry name" value="lambda repressor-like DNA-binding domains"/>
    <property type="match status" value="1"/>
</dbReference>
<dbReference type="EMBL" id="JBHTLU010000034">
    <property type="protein sequence ID" value="MFD1223358.1"/>
    <property type="molecule type" value="Genomic_DNA"/>
</dbReference>
<dbReference type="InterPro" id="IPR001387">
    <property type="entry name" value="Cro/C1-type_HTH"/>
</dbReference>
<accession>A0ABW3UR06</accession>
<evidence type="ECO:0000313" key="4">
    <source>
        <dbReference type="Proteomes" id="UP001597180"/>
    </source>
</evidence>
<feature type="domain" description="HTH cro/C1-type" evidence="2">
    <location>
        <begin position="6"/>
        <end position="60"/>
    </location>
</feature>
<proteinExistence type="predicted"/>
<dbReference type="InterPro" id="IPR010982">
    <property type="entry name" value="Lambda_DNA-bd_dom_sf"/>
</dbReference>
<protein>
    <submittedName>
        <fullName evidence="3">Helix-turn-helix domain-containing protein</fullName>
    </submittedName>
</protein>
<dbReference type="PANTHER" id="PTHR46558">
    <property type="entry name" value="TRACRIPTIONAL REGULATORY PROTEIN-RELATED-RELATED"/>
    <property type="match status" value="1"/>
</dbReference>
<dbReference type="CDD" id="cd00093">
    <property type="entry name" value="HTH_XRE"/>
    <property type="match status" value="1"/>
</dbReference>